<dbReference type="RefSeq" id="WP_271054893.1">
    <property type="nucleotide sequence ID" value="NZ_JAQIIO010000008.1"/>
</dbReference>
<organism evidence="3 4">
    <name type="scientific">Aliiroseovarius salicola</name>
    <dbReference type="NCBI Taxonomy" id="3009082"/>
    <lineage>
        <taxon>Bacteria</taxon>
        <taxon>Pseudomonadati</taxon>
        <taxon>Pseudomonadota</taxon>
        <taxon>Alphaproteobacteria</taxon>
        <taxon>Rhodobacterales</taxon>
        <taxon>Paracoccaceae</taxon>
        <taxon>Aliiroseovarius</taxon>
    </lineage>
</organism>
<dbReference type="PANTHER" id="PTHR46268">
    <property type="entry name" value="STRESS RESPONSE PROTEIN NHAX"/>
    <property type="match status" value="1"/>
</dbReference>
<dbReference type="Gene3D" id="3.40.50.12370">
    <property type="match status" value="1"/>
</dbReference>
<dbReference type="SUPFAM" id="SSF52402">
    <property type="entry name" value="Adenine nucleotide alpha hydrolases-like"/>
    <property type="match status" value="2"/>
</dbReference>
<accession>A0ABT4W3V3</accession>
<dbReference type="Pfam" id="PF00582">
    <property type="entry name" value="Usp"/>
    <property type="match status" value="1"/>
</dbReference>
<reference evidence="3 4" key="1">
    <citation type="submission" date="2023-01" db="EMBL/GenBank/DDBJ databases">
        <authorList>
            <person name="Yoon J.-W."/>
        </authorList>
    </citation>
    <scope>NUCLEOTIDE SEQUENCE [LARGE SCALE GENOMIC DNA]</scope>
    <source>
        <strain evidence="3 4">KMU-50</strain>
    </source>
</reference>
<sequence length="279" mass="30260">MDYKTITTVLTDKSLCKSAFNAALNLAQARDAHLNAICLGLDHSQQGFYYAGASAMVIQDNLAQAREAALEVEDGIRTKLSGAVCPWSTSTVTAQMVALNGLIAHHTRFSDLVVLPRPYGEGRGHEMEAIVEAALFDGSVPILVMPDETELADPIKNVVVAWNESTEALRAIRHAMPILSRAENVSIAIIDPPTHGPERSDPGGLLSQMLARHGVRAEVAVLAKTMPRISDILNRHARDKDADLIVMGAYGHSRFRESILGGATRHMLEVSEKPVFLTH</sequence>
<dbReference type="PRINTS" id="PR01438">
    <property type="entry name" value="UNVRSLSTRESS"/>
</dbReference>
<dbReference type="CDD" id="cd00293">
    <property type="entry name" value="USP-like"/>
    <property type="match status" value="1"/>
</dbReference>
<dbReference type="InterPro" id="IPR006015">
    <property type="entry name" value="Universal_stress_UspA"/>
</dbReference>
<comment type="caution">
    <text evidence="3">The sequence shown here is derived from an EMBL/GenBank/DDBJ whole genome shotgun (WGS) entry which is preliminary data.</text>
</comment>
<name>A0ABT4W3V3_9RHOB</name>
<gene>
    <name evidence="3" type="ORF">O2N63_13940</name>
</gene>
<feature type="domain" description="UspA" evidence="2">
    <location>
        <begin position="155"/>
        <end position="278"/>
    </location>
</feature>
<dbReference type="Proteomes" id="UP001528040">
    <property type="component" value="Unassembled WGS sequence"/>
</dbReference>
<dbReference type="EMBL" id="JAQIIO010000008">
    <property type="protein sequence ID" value="MDA5095184.1"/>
    <property type="molecule type" value="Genomic_DNA"/>
</dbReference>
<protein>
    <submittedName>
        <fullName evidence="3">Universal stress protein</fullName>
    </submittedName>
</protein>
<evidence type="ECO:0000259" key="2">
    <source>
        <dbReference type="Pfam" id="PF00582"/>
    </source>
</evidence>
<evidence type="ECO:0000256" key="1">
    <source>
        <dbReference type="ARBA" id="ARBA00008791"/>
    </source>
</evidence>
<keyword evidence="4" id="KW-1185">Reference proteome</keyword>
<dbReference type="PANTHER" id="PTHR46268:SF15">
    <property type="entry name" value="UNIVERSAL STRESS PROTEIN HP_0031"/>
    <property type="match status" value="1"/>
</dbReference>
<comment type="similarity">
    <text evidence="1">Belongs to the universal stress protein A family.</text>
</comment>
<dbReference type="InterPro" id="IPR006016">
    <property type="entry name" value="UspA"/>
</dbReference>
<evidence type="ECO:0000313" key="3">
    <source>
        <dbReference type="EMBL" id="MDA5095184.1"/>
    </source>
</evidence>
<proteinExistence type="inferred from homology"/>
<evidence type="ECO:0000313" key="4">
    <source>
        <dbReference type="Proteomes" id="UP001528040"/>
    </source>
</evidence>